<evidence type="ECO:0008006" key="6">
    <source>
        <dbReference type="Google" id="ProtNLM"/>
    </source>
</evidence>
<accession>A0AB36NZY2</accession>
<dbReference type="Proteomes" id="UP000198431">
    <property type="component" value="Unassembled WGS sequence"/>
</dbReference>
<sequence length="137" mass="15327">MKNFKLQSIALIMLFVTVLTSCSSDNDTAEDPKVIYKTAYATSVVGPTTGKVGQELSYDIEFTSENGCGEFHQLVEVEYNKVLVYQVEAQYPIATCAKTTPERRVTVYKITPQTKGTFYLRLAKSETEYISTTVVIE</sequence>
<proteinExistence type="predicted"/>
<evidence type="ECO:0000256" key="1">
    <source>
        <dbReference type="SAM" id="SignalP"/>
    </source>
</evidence>
<dbReference type="RefSeq" id="WP_042564398.1">
    <property type="nucleotide sequence ID" value="NZ_FRBX01000001.1"/>
</dbReference>
<feature type="chain" id="PRO_5044327077" description="Lipoprotein" evidence="1">
    <location>
        <begin position="24"/>
        <end position="137"/>
    </location>
</feature>
<feature type="signal peptide" evidence="1">
    <location>
        <begin position="1"/>
        <end position="23"/>
    </location>
</feature>
<reference evidence="2 5" key="1">
    <citation type="submission" date="2016-11" db="EMBL/GenBank/DDBJ databases">
        <title>Whole genomes of Flavobacteriaceae.</title>
        <authorList>
            <person name="Stine C."/>
            <person name="Li C."/>
            <person name="Tadesse D."/>
        </authorList>
    </citation>
    <scope>NUCLEOTIDE SEQUENCE [LARGE SCALE GENOMIC DNA]</scope>
    <source>
        <strain evidence="2 5">ATCC 19366</strain>
    </source>
</reference>
<evidence type="ECO:0000313" key="5">
    <source>
        <dbReference type="Proteomes" id="UP000198431"/>
    </source>
</evidence>
<reference evidence="3 4" key="2">
    <citation type="submission" date="2016-11" db="EMBL/GenBank/DDBJ databases">
        <authorList>
            <person name="Varghese N."/>
            <person name="Submissions S."/>
        </authorList>
    </citation>
    <scope>NUCLEOTIDE SEQUENCE [LARGE SCALE GENOMIC DNA]</scope>
    <source>
        <strain evidence="3 4">DSM 6368</strain>
    </source>
</reference>
<name>A0AB36NZY2_9FLAO</name>
<evidence type="ECO:0000313" key="2">
    <source>
        <dbReference type="EMBL" id="OXB04240.1"/>
    </source>
</evidence>
<organism evidence="2 5">
    <name type="scientific">Flavobacterium pectinovorum</name>
    <dbReference type="NCBI Taxonomy" id="29533"/>
    <lineage>
        <taxon>Bacteria</taxon>
        <taxon>Pseudomonadati</taxon>
        <taxon>Bacteroidota</taxon>
        <taxon>Flavobacteriia</taxon>
        <taxon>Flavobacteriales</taxon>
        <taxon>Flavobacteriaceae</taxon>
        <taxon>Flavobacterium</taxon>
    </lineage>
</organism>
<keyword evidence="1" id="KW-0732">Signal</keyword>
<comment type="caution">
    <text evidence="2">The sequence shown here is derived from an EMBL/GenBank/DDBJ whole genome shotgun (WGS) entry which is preliminary data.</text>
</comment>
<evidence type="ECO:0000313" key="4">
    <source>
        <dbReference type="Proteomes" id="UP000184216"/>
    </source>
</evidence>
<dbReference type="Proteomes" id="UP000184216">
    <property type="component" value="Unassembled WGS sequence"/>
</dbReference>
<dbReference type="PROSITE" id="PS51257">
    <property type="entry name" value="PROKAR_LIPOPROTEIN"/>
    <property type="match status" value="1"/>
</dbReference>
<protein>
    <recommendedName>
        <fullName evidence="6">Lipoprotein</fullName>
    </recommendedName>
</protein>
<gene>
    <name evidence="2" type="ORF">B0A72_12100</name>
    <name evidence="3" type="ORF">SAMN05444387_0765</name>
</gene>
<evidence type="ECO:0000313" key="3">
    <source>
        <dbReference type="EMBL" id="SHL50572.1"/>
    </source>
</evidence>
<dbReference type="AlphaFoldDB" id="A0AB36NZY2"/>
<dbReference type="EMBL" id="FRBX01000001">
    <property type="protein sequence ID" value="SHL50572.1"/>
    <property type="molecule type" value="Genomic_DNA"/>
</dbReference>
<keyword evidence="4" id="KW-1185">Reference proteome</keyword>
<dbReference type="EMBL" id="MUHB01000010">
    <property type="protein sequence ID" value="OXB04240.1"/>
    <property type="molecule type" value="Genomic_DNA"/>
</dbReference>